<keyword evidence="5" id="KW-0540">Nuclease</keyword>
<evidence type="ECO:0000256" key="1">
    <source>
        <dbReference type="ARBA" id="ARBA00010879"/>
    </source>
</evidence>
<dbReference type="InterPro" id="IPR043502">
    <property type="entry name" value="DNA/RNA_pol_sf"/>
</dbReference>
<dbReference type="InterPro" id="IPR043128">
    <property type="entry name" value="Rev_trsase/Diguanyl_cyclase"/>
</dbReference>
<dbReference type="GO" id="GO:0004523">
    <property type="term" value="F:RNA-DNA hybrid ribonuclease activity"/>
    <property type="evidence" value="ECO:0007669"/>
    <property type="project" value="UniProtKB-EC"/>
</dbReference>
<evidence type="ECO:0000256" key="8">
    <source>
        <dbReference type="ARBA" id="ARBA00022918"/>
    </source>
</evidence>
<dbReference type="OrthoDB" id="6773263at2759"/>
<keyword evidence="8" id="KW-0695">RNA-directed DNA polymerase</keyword>
<dbReference type="SUPFAM" id="SSF56672">
    <property type="entry name" value="DNA/RNA polymerases"/>
    <property type="match status" value="1"/>
</dbReference>
<evidence type="ECO:0000256" key="2">
    <source>
        <dbReference type="ARBA" id="ARBA00012180"/>
    </source>
</evidence>
<dbReference type="Gene3D" id="3.60.10.10">
    <property type="entry name" value="Endonuclease/exonuclease/phosphatase"/>
    <property type="match status" value="1"/>
</dbReference>
<dbReference type="Pfam" id="PF03372">
    <property type="entry name" value="Exo_endo_phos"/>
    <property type="match status" value="1"/>
</dbReference>
<evidence type="ECO:0000256" key="5">
    <source>
        <dbReference type="ARBA" id="ARBA00022722"/>
    </source>
</evidence>
<dbReference type="Gene3D" id="3.30.70.270">
    <property type="match status" value="2"/>
</dbReference>
<feature type="domain" description="Reverse transcriptase" evidence="9">
    <location>
        <begin position="251"/>
        <end position="327"/>
    </location>
</feature>
<dbReference type="EC" id="3.1.26.4" evidence="2"/>
<dbReference type="InterPro" id="IPR010661">
    <property type="entry name" value="RVT_thumb"/>
</dbReference>
<proteinExistence type="inferred from homology"/>
<gene>
    <name evidence="12" type="ORF">DUI87_01783</name>
</gene>
<dbReference type="Pfam" id="PF06817">
    <property type="entry name" value="RVT_thumb"/>
    <property type="match status" value="1"/>
</dbReference>
<evidence type="ECO:0000313" key="13">
    <source>
        <dbReference type="Proteomes" id="UP000269221"/>
    </source>
</evidence>
<evidence type="ECO:0000259" key="11">
    <source>
        <dbReference type="Pfam" id="PF06817"/>
    </source>
</evidence>
<dbReference type="SUPFAM" id="SSF56219">
    <property type="entry name" value="DNase I-like"/>
    <property type="match status" value="1"/>
</dbReference>
<dbReference type="PANTHER" id="PTHR41694:SF3">
    <property type="entry name" value="RNA-DIRECTED DNA POLYMERASE-RELATED"/>
    <property type="match status" value="1"/>
</dbReference>
<accession>A0A3M0LD18</accession>
<keyword evidence="6" id="KW-0255">Endonuclease</keyword>
<dbReference type="Pfam" id="PF00078">
    <property type="entry name" value="RVT_1"/>
    <property type="match status" value="1"/>
</dbReference>
<reference evidence="12 13" key="1">
    <citation type="submission" date="2018-07" db="EMBL/GenBank/DDBJ databases">
        <title>A high quality draft genome assembly of the barn swallow (H. rustica rustica).</title>
        <authorList>
            <person name="Formenti G."/>
            <person name="Chiara M."/>
            <person name="Poveda L."/>
            <person name="Francoijs K.-J."/>
            <person name="Bonisoli-Alquati A."/>
            <person name="Canova L."/>
            <person name="Gianfranceschi L."/>
            <person name="Horner D.S."/>
            <person name="Saino N."/>
        </authorList>
    </citation>
    <scope>NUCLEOTIDE SEQUENCE [LARGE SCALE GENOMIC DNA]</scope>
    <source>
        <strain evidence="12">Chelidonia</strain>
        <tissue evidence="12">Blood</tissue>
    </source>
</reference>
<dbReference type="Proteomes" id="UP000269221">
    <property type="component" value="Unassembled WGS sequence"/>
</dbReference>
<evidence type="ECO:0000256" key="7">
    <source>
        <dbReference type="ARBA" id="ARBA00022801"/>
    </source>
</evidence>
<dbReference type="EMBL" id="QRBI01000093">
    <property type="protein sequence ID" value="RMC20930.1"/>
    <property type="molecule type" value="Genomic_DNA"/>
</dbReference>
<comment type="caution">
    <text evidence="12">The sequence shown here is derived from an EMBL/GenBank/DDBJ whole genome shotgun (WGS) entry which is preliminary data.</text>
</comment>
<organism evidence="12 13">
    <name type="scientific">Hirundo rustica rustica</name>
    <dbReference type="NCBI Taxonomy" id="333673"/>
    <lineage>
        <taxon>Eukaryota</taxon>
        <taxon>Metazoa</taxon>
        <taxon>Chordata</taxon>
        <taxon>Craniata</taxon>
        <taxon>Vertebrata</taxon>
        <taxon>Euteleostomi</taxon>
        <taxon>Archelosauria</taxon>
        <taxon>Archosauria</taxon>
        <taxon>Dinosauria</taxon>
        <taxon>Saurischia</taxon>
        <taxon>Theropoda</taxon>
        <taxon>Coelurosauria</taxon>
        <taxon>Aves</taxon>
        <taxon>Neognathae</taxon>
        <taxon>Neoaves</taxon>
        <taxon>Telluraves</taxon>
        <taxon>Australaves</taxon>
        <taxon>Passeriformes</taxon>
        <taxon>Sylvioidea</taxon>
        <taxon>Hirundinidae</taxon>
        <taxon>Hirundo</taxon>
    </lineage>
</organism>
<dbReference type="InterPro" id="IPR036691">
    <property type="entry name" value="Endo/exonu/phosph_ase_sf"/>
</dbReference>
<keyword evidence="4" id="KW-0548">Nucleotidyltransferase</keyword>
<dbReference type="InterPro" id="IPR000477">
    <property type="entry name" value="RT_dom"/>
</dbReference>
<evidence type="ECO:0000313" key="12">
    <source>
        <dbReference type="EMBL" id="RMC20930.1"/>
    </source>
</evidence>
<evidence type="ECO:0000256" key="3">
    <source>
        <dbReference type="ARBA" id="ARBA00022679"/>
    </source>
</evidence>
<dbReference type="AlphaFoldDB" id="A0A3M0LD18"/>
<sequence>MGNKQEELEAMVQQQSYDVVAITETWWDESHGWSTALDGYKLFRRDRKGRRGGGVALYIKEFFDTIGIETNEDGVECLWVRIKGKANKADILLGVCNRPPNQEEEVQNLFYKQLENVSGSSALVLVGDFNLPDICWELNTAKRRQSRKFLECMEDNFSLQLVGYGYESRSSVYILIIFDLLRRERTLLYGVEPNVGHSKPAEQLGPTQDRIHSDSIGAHRMVPWTEWTTWHGLGLRRARSSPWTSCYLCLPVICQWYVASLLSLVRVAMEKAIIHHYMDNVLACAPTNDVLSHELDLTINALVVAGFELQEEKVQKMPPWKYLGLEIGKWTIVPQKLEIKAKIETLADVHQLCGALNWVRPWLGLTTEDLAPLFNLLKGGEELSSPRELTPEARDALGKVQHLMSTRQAHRCDPDLPFKFIIMEICHTSMGSFSNGKITPKRTRAEKTRS</sequence>
<keyword evidence="13" id="KW-1185">Reference proteome</keyword>
<evidence type="ECO:0000259" key="9">
    <source>
        <dbReference type="Pfam" id="PF00078"/>
    </source>
</evidence>
<dbReference type="GO" id="GO:0003964">
    <property type="term" value="F:RNA-directed DNA polymerase activity"/>
    <property type="evidence" value="ECO:0007669"/>
    <property type="project" value="UniProtKB-KW"/>
</dbReference>
<evidence type="ECO:0000256" key="4">
    <source>
        <dbReference type="ARBA" id="ARBA00022695"/>
    </source>
</evidence>
<dbReference type="PANTHER" id="PTHR41694">
    <property type="entry name" value="ENDOGENOUS RETROVIRUS GROUP K MEMBER POL PROTEIN"/>
    <property type="match status" value="1"/>
</dbReference>
<keyword evidence="7" id="KW-0378">Hydrolase</keyword>
<feature type="domain" description="Endonuclease/exonuclease/phosphatase" evidence="10">
    <location>
        <begin position="6"/>
        <end position="173"/>
    </location>
</feature>
<name>A0A3M0LD18_HIRRU</name>
<dbReference type="STRING" id="333673.A0A3M0LD18"/>
<comment type="similarity">
    <text evidence="1">Belongs to the beta type-B retroviral polymerase family. HERV class-II K(HML-2) pol subfamily.</text>
</comment>
<keyword evidence="3" id="KW-0808">Transferase</keyword>
<dbReference type="GO" id="GO:0035613">
    <property type="term" value="F:RNA stem-loop binding"/>
    <property type="evidence" value="ECO:0007669"/>
    <property type="project" value="TreeGrafter"/>
</dbReference>
<evidence type="ECO:0000256" key="6">
    <source>
        <dbReference type="ARBA" id="ARBA00022759"/>
    </source>
</evidence>
<feature type="domain" description="Reverse transcriptase thumb" evidence="11">
    <location>
        <begin position="334"/>
        <end position="397"/>
    </location>
</feature>
<dbReference type="InterPro" id="IPR005135">
    <property type="entry name" value="Endo/exonuclease/phosphatase"/>
</dbReference>
<protein>
    <recommendedName>
        <fullName evidence="2">ribonuclease H</fullName>
        <ecNumber evidence="2">3.1.26.4</ecNumber>
    </recommendedName>
</protein>
<evidence type="ECO:0000259" key="10">
    <source>
        <dbReference type="Pfam" id="PF03372"/>
    </source>
</evidence>